<feature type="chain" id="PRO_5036918960" description="15-hydroxyprostaglandin dehydrogenase [NAD(+)]" evidence="22">
    <location>
        <begin position="19"/>
        <end position="282"/>
    </location>
</feature>
<evidence type="ECO:0000256" key="19">
    <source>
        <dbReference type="ARBA" id="ARBA00048921"/>
    </source>
</evidence>
<evidence type="ECO:0000256" key="6">
    <source>
        <dbReference type="ARBA" id="ARBA00041812"/>
    </source>
</evidence>
<comment type="caution">
    <text evidence="23">The sequence shown here is derived from an EMBL/GenBank/DDBJ whole genome shotgun (WGS) entry which is preliminary data.</text>
</comment>
<evidence type="ECO:0000313" key="24">
    <source>
        <dbReference type="Proteomes" id="UP000791440"/>
    </source>
</evidence>
<proteinExistence type="inferred from homology"/>
<dbReference type="AlphaFoldDB" id="A0A922D3V6"/>
<dbReference type="GO" id="GO:0016404">
    <property type="term" value="F:15-hydroxyprostaglandin dehydrogenase (NAD+) activity"/>
    <property type="evidence" value="ECO:0007669"/>
    <property type="project" value="UniProtKB-EC"/>
</dbReference>
<name>A0A922D3V6_MANSE</name>
<dbReference type="InterPro" id="IPR036291">
    <property type="entry name" value="NAD(P)-bd_dom_sf"/>
</dbReference>
<dbReference type="GO" id="GO:0005737">
    <property type="term" value="C:cytoplasm"/>
    <property type="evidence" value="ECO:0007669"/>
    <property type="project" value="TreeGrafter"/>
</dbReference>
<comment type="catalytic activity">
    <reaction evidence="9">
        <text>prostaglandin E1 + NAD(+) = 15-oxoprostaglandin E1 + NADH + H(+)</text>
        <dbReference type="Rhea" id="RHEA:16477"/>
        <dbReference type="ChEBI" id="CHEBI:15378"/>
        <dbReference type="ChEBI" id="CHEBI:57397"/>
        <dbReference type="ChEBI" id="CHEBI:57401"/>
        <dbReference type="ChEBI" id="CHEBI:57540"/>
        <dbReference type="ChEBI" id="CHEBI:57945"/>
    </reaction>
    <physiologicalReaction direction="left-to-right" evidence="9">
        <dbReference type="Rhea" id="RHEA:16478"/>
    </physiologicalReaction>
</comment>
<evidence type="ECO:0000256" key="16">
    <source>
        <dbReference type="ARBA" id="ARBA00048535"/>
    </source>
</evidence>
<dbReference type="Gene3D" id="3.40.50.720">
    <property type="entry name" value="NAD(P)-binding Rossmann-like Domain"/>
    <property type="match status" value="1"/>
</dbReference>
<evidence type="ECO:0000256" key="20">
    <source>
        <dbReference type="ARBA" id="ARBA00049151"/>
    </source>
</evidence>
<dbReference type="Proteomes" id="UP000791440">
    <property type="component" value="Unassembled WGS sequence"/>
</dbReference>
<evidence type="ECO:0000256" key="13">
    <source>
        <dbReference type="ARBA" id="ARBA00048144"/>
    </source>
</evidence>
<evidence type="ECO:0000256" key="3">
    <source>
        <dbReference type="ARBA" id="ARBA00038968"/>
    </source>
</evidence>
<comment type="catalytic activity">
    <reaction evidence="13">
        <text>(11R)-hydroxy-(5Z,8Z,12E,14Z)-eicosatetraenoate + NAD(+) = 11-oxo-(5Z,8Z,12E,14Z)-eicosatetraenoate + NADH + H(+)</text>
        <dbReference type="Rhea" id="RHEA:48640"/>
        <dbReference type="ChEBI" id="CHEBI:15378"/>
        <dbReference type="ChEBI" id="CHEBI:57540"/>
        <dbReference type="ChEBI" id="CHEBI:57945"/>
        <dbReference type="ChEBI" id="CHEBI:78836"/>
        <dbReference type="ChEBI" id="CHEBI:90697"/>
    </reaction>
    <physiologicalReaction direction="left-to-right" evidence="13">
        <dbReference type="Rhea" id="RHEA:48641"/>
    </physiologicalReaction>
</comment>
<evidence type="ECO:0000256" key="21">
    <source>
        <dbReference type="ARBA" id="ARBA00049188"/>
    </source>
</evidence>
<evidence type="ECO:0000256" key="14">
    <source>
        <dbReference type="ARBA" id="ARBA00048170"/>
    </source>
</evidence>
<organism evidence="23 24">
    <name type="scientific">Manduca sexta</name>
    <name type="common">Tobacco hawkmoth</name>
    <name type="synonym">Tobacco hornworm</name>
    <dbReference type="NCBI Taxonomy" id="7130"/>
    <lineage>
        <taxon>Eukaryota</taxon>
        <taxon>Metazoa</taxon>
        <taxon>Ecdysozoa</taxon>
        <taxon>Arthropoda</taxon>
        <taxon>Hexapoda</taxon>
        <taxon>Insecta</taxon>
        <taxon>Pterygota</taxon>
        <taxon>Neoptera</taxon>
        <taxon>Endopterygota</taxon>
        <taxon>Lepidoptera</taxon>
        <taxon>Glossata</taxon>
        <taxon>Ditrysia</taxon>
        <taxon>Bombycoidea</taxon>
        <taxon>Sphingidae</taxon>
        <taxon>Sphinginae</taxon>
        <taxon>Sphingini</taxon>
        <taxon>Manduca</taxon>
    </lineage>
</organism>
<comment type="catalytic activity">
    <reaction evidence="19">
        <text>resolvin D2 + NAD(+) = 16-oxoresolvin D2 + NADH + H(+)</text>
        <dbReference type="Rhea" id="RHEA:53588"/>
        <dbReference type="ChEBI" id="CHEBI:15378"/>
        <dbReference type="ChEBI" id="CHEBI:57540"/>
        <dbReference type="ChEBI" id="CHEBI:57945"/>
        <dbReference type="ChEBI" id="CHEBI:133367"/>
        <dbReference type="ChEBI" id="CHEBI:137498"/>
    </reaction>
    <physiologicalReaction direction="left-to-right" evidence="19">
        <dbReference type="Rhea" id="RHEA:53589"/>
    </physiologicalReaction>
</comment>
<evidence type="ECO:0000256" key="17">
    <source>
        <dbReference type="ARBA" id="ARBA00048611"/>
    </source>
</evidence>
<dbReference type="EMBL" id="JH669433">
    <property type="protein sequence ID" value="KAG6465258.1"/>
    <property type="molecule type" value="Genomic_DNA"/>
</dbReference>
<keyword evidence="22" id="KW-0732">Signal</keyword>
<comment type="catalytic activity">
    <reaction evidence="10">
        <text>resolvin D1 + NAD(+) = 8-oxoresolvin D1 + NADH + H(+)</text>
        <dbReference type="Rhea" id="RHEA:50124"/>
        <dbReference type="ChEBI" id="CHEBI:15378"/>
        <dbReference type="ChEBI" id="CHEBI:57540"/>
        <dbReference type="ChEBI" id="CHEBI:57945"/>
        <dbReference type="ChEBI" id="CHEBI:132079"/>
        <dbReference type="ChEBI" id="CHEBI:132080"/>
    </reaction>
    <physiologicalReaction direction="left-to-right" evidence="10">
        <dbReference type="Rhea" id="RHEA:50125"/>
    </physiologicalReaction>
</comment>
<comment type="catalytic activity">
    <reaction evidence="15">
        <text>resolvin D2 + NAD(+) = 7-oxoresolvin D2 + NADH + H(+)</text>
        <dbReference type="Rhea" id="RHEA:53584"/>
        <dbReference type="ChEBI" id="CHEBI:15378"/>
        <dbReference type="ChEBI" id="CHEBI:57540"/>
        <dbReference type="ChEBI" id="CHEBI:57945"/>
        <dbReference type="ChEBI" id="CHEBI:133367"/>
        <dbReference type="ChEBI" id="CHEBI:137497"/>
    </reaction>
    <physiologicalReaction direction="left-to-right" evidence="15">
        <dbReference type="Rhea" id="RHEA:53585"/>
    </physiologicalReaction>
</comment>
<comment type="catalytic activity">
    <reaction evidence="20">
        <text>(15S)-hydroxy-(5Z,8Z,11Z,13E)-eicosatetraenoate + NAD(+) = 15-oxo-(5Z,8Z,11Z,13E)-eicosatetraenoate + NADH + H(+)</text>
        <dbReference type="Rhea" id="RHEA:23260"/>
        <dbReference type="ChEBI" id="CHEBI:15378"/>
        <dbReference type="ChEBI" id="CHEBI:57409"/>
        <dbReference type="ChEBI" id="CHEBI:57410"/>
        <dbReference type="ChEBI" id="CHEBI:57540"/>
        <dbReference type="ChEBI" id="CHEBI:57945"/>
        <dbReference type="EC" id="1.1.1.232"/>
    </reaction>
    <physiologicalReaction direction="left-to-right" evidence="20">
        <dbReference type="Rhea" id="RHEA:23261"/>
    </physiologicalReaction>
</comment>
<dbReference type="EC" id="1.1.1.232" evidence="4"/>
<evidence type="ECO:0000256" key="18">
    <source>
        <dbReference type="ARBA" id="ARBA00048739"/>
    </source>
</evidence>
<dbReference type="PRINTS" id="PR00081">
    <property type="entry name" value="GDHRDH"/>
</dbReference>
<comment type="catalytic activity">
    <reaction evidence="21">
        <text>resolvin E1 + NAD(+) = 18-oxo-resolvin E1 + NADH + H(+)</text>
        <dbReference type="Rhea" id="RHEA:49244"/>
        <dbReference type="ChEBI" id="CHEBI:15378"/>
        <dbReference type="ChEBI" id="CHEBI:57540"/>
        <dbReference type="ChEBI" id="CHEBI:57945"/>
        <dbReference type="ChEBI" id="CHEBI:91000"/>
        <dbReference type="ChEBI" id="CHEBI:91001"/>
    </reaction>
    <physiologicalReaction direction="left-to-right" evidence="21">
        <dbReference type="Rhea" id="RHEA:49245"/>
    </physiologicalReaction>
</comment>
<comment type="catalytic activity">
    <reaction evidence="16">
        <text>lipoxin A4 + NAD(+) = 15-oxo-(5S,6R)-dihydroxy-(7E,9E,11Z,13E)-eicosatetraenoate + NADH + H(+)</text>
        <dbReference type="Rhea" id="RHEA:41572"/>
        <dbReference type="ChEBI" id="CHEBI:15378"/>
        <dbReference type="ChEBI" id="CHEBI:57540"/>
        <dbReference type="ChEBI" id="CHEBI:57945"/>
        <dbReference type="ChEBI" id="CHEBI:67026"/>
        <dbReference type="ChEBI" id="CHEBI:78311"/>
    </reaction>
    <physiologicalReaction direction="left-to-right" evidence="16">
        <dbReference type="Rhea" id="RHEA:41573"/>
    </physiologicalReaction>
</comment>
<dbReference type="PANTHER" id="PTHR44229">
    <property type="entry name" value="15-HYDROXYPROSTAGLANDIN DEHYDROGENASE [NAD(+)]"/>
    <property type="match status" value="1"/>
</dbReference>
<evidence type="ECO:0000256" key="10">
    <source>
        <dbReference type="ARBA" id="ARBA00047672"/>
    </source>
</evidence>
<dbReference type="PANTHER" id="PTHR44229:SF4">
    <property type="entry name" value="15-HYDROXYPROSTAGLANDIN DEHYDROGENASE [NAD(+)]"/>
    <property type="match status" value="1"/>
</dbReference>
<dbReference type="GO" id="GO:0047034">
    <property type="term" value="F:15-hydroxyicosatetraenoate dehydrogenase activity"/>
    <property type="evidence" value="ECO:0007669"/>
    <property type="project" value="UniProtKB-EC"/>
</dbReference>
<dbReference type="InterPro" id="IPR002347">
    <property type="entry name" value="SDR_fam"/>
</dbReference>
<evidence type="ECO:0000256" key="5">
    <source>
        <dbReference type="ARBA" id="ARBA00040276"/>
    </source>
</evidence>
<dbReference type="Pfam" id="PF00106">
    <property type="entry name" value="adh_short"/>
    <property type="match status" value="1"/>
</dbReference>
<reference evidence="23" key="1">
    <citation type="journal article" date="2016" name="Insect Biochem. Mol. Biol.">
        <title>Multifaceted biological insights from a draft genome sequence of the tobacco hornworm moth, Manduca sexta.</title>
        <authorList>
            <person name="Kanost M.R."/>
            <person name="Arrese E.L."/>
            <person name="Cao X."/>
            <person name="Chen Y.R."/>
            <person name="Chellapilla S."/>
            <person name="Goldsmith M.R."/>
            <person name="Grosse-Wilde E."/>
            <person name="Heckel D.G."/>
            <person name="Herndon N."/>
            <person name="Jiang H."/>
            <person name="Papanicolaou A."/>
            <person name="Qu J."/>
            <person name="Soulages J.L."/>
            <person name="Vogel H."/>
            <person name="Walters J."/>
            <person name="Waterhouse R.M."/>
            <person name="Ahn S.J."/>
            <person name="Almeida F.C."/>
            <person name="An C."/>
            <person name="Aqrawi P."/>
            <person name="Bretschneider A."/>
            <person name="Bryant W.B."/>
            <person name="Bucks S."/>
            <person name="Chao H."/>
            <person name="Chevignon G."/>
            <person name="Christen J.M."/>
            <person name="Clarke D.F."/>
            <person name="Dittmer N.T."/>
            <person name="Ferguson L.C.F."/>
            <person name="Garavelou S."/>
            <person name="Gordon K.H.J."/>
            <person name="Gunaratna R.T."/>
            <person name="Han Y."/>
            <person name="Hauser F."/>
            <person name="He Y."/>
            <person name="Heidel-Fischer H."/>
            <person name="Hirsh A."/>
            <person name="Hu Y."/>
            <person name="Jiang H."/>
            <person name="Kalra D."/>
            <person name="Klinner C."/>
            <person name="Konig C."/>
            <person name="Kovar C."/>
            <person name="Kroll A.R."/>
            <person name="Kuwar S.S."/>
            <person name="Lee S.L."/>
            <person name="Lehman R."/>
            <person name="Li K."/>
            <person name="Li Z."/>
            <person name="Liang H."/>
            <person name="Lovelace S."/>
            <person name="Lu Z."/>
            <person name="Mansfield J.H."/>
            <person name="McCulloch K.J."/>
            <person name="Mathew T."/>
            <person name="Morton B."/>
            <person name="Muzny D.M."/>
            <person name="Neunemann D."/>
            <person name="Ongeri F."/>
            <person name="Pauchet Y."/>
            <person name="Pu L.L."/>
            <person name="Pyrousis I."/>
            <person name="Rao X.J."/>
            <person name="Redding A."/>
            <person name="Roesel C."/>
            <person name="Sanchez-Gracia A."/>
            <person name="Schaack S."/>
            <person name="Shukla A."/>
            <person name="Tetreau G."/>
            <person name="Wang Y."/>
            <person name="Xiong G.H."/>
            <person name="Traut W."/>
            <person name="Walsh T.K."/>
            <person name="Worley K.C."/>
            <person name="Wu D."/>
            <person name="Wu W."/>
            <person name="Wu Y.Q."/>
            <person name="Zhang X."/>
            <person name="Zou Z."/>
            <person name="Zucker H."/>
            <person name="Briscoe A.D."/>
            <person name="Burmester T."/>
            <person name="Clem R.J."/>
            <person name="Feyereisen R."/>
            <person name="Grimmelikhuijzen C.J.P."/>
            <person name="Hamodrakas S.J."/>
            <person name="Hansson B.S."/>
            <person name="Huguet E."/>
            <person name="Jermiin L.S."/>
            <person name="Lan Q."/>
            <person name="Lehman H.K."/>
            <person name="Lorenzen M."/>
            <person name="Merzendorfer H."/>
            <person name="Michalopoulos I."/>
            <person name="Morton D.B."/>
            <person name="Muthukrishnan S."/>
            <person name="Oakeshott J.G."/>
            <person name="Palmer W."/>
            <person name="Park Y."/>
            <person name="Passarelli A.L."/>
            <person name="Rozas J."/>
            <person name="Schwartz L.M."/>
            <person name="Smith W."/>
            <person name="Southgate A."/>
            <person name="Vilcinskas A."/>
            <person name="Vogt R."/>
            <person name="Wang P."/>
            <person name="Werren J."/>
            <person name="Yu X.Q."/>
            <person name="Zhou J.J."/>
            <person name="Brown S.J."/>
            <person name="Scherer S.E."/>
            <person name="Richards S."/>
            <person name="Blissard G.W."/>
        </authorList>
    </citation>
    <scope>NUCLEOTIDE SEQUENCE</scope>
</reference>
<evidence type="ECO:0000313" key="23">
    <source>
        <dbReference type="EMBL" id="KAG6465258.1"/>
    </source>
</evidence>
<comment type="similarity">
    <text evidence="1">Belongs to the short-chain dehydrogenases/reductases (SDR) family.</text>
</comment>
<evidence type="ECO:0000256" key="7">
    <source>
        <dbReference type="ARBA" id="ARBA00042026"/>
    </source>
</evidence>
<evidence type="ECO:0000256" key="15">
    <source>
        <dbReference type="ARBA" id="ARBA00048393"/>
    </source>
</evidence>
<keyword evidence="24" id="KW-1185">Reference proteome</keyword>
<comment type="catalytic activity">
    <reaction evidence="12">
        <text>15-oxo-(5S,6R)-dihydroxy-(7E,9E,11Z)-eicosatrienoate + NADH + H(+) = (5S,6R,15S)-trihydroxy-(7E,9E,11Z)-eicosatrienoate + NAD(+)</text>
        <dbReference type="Rhea" id="RHEA:41596"/>
        <dbReference type="ChEBI" id="CHEBI:15378"/>
        <dbReference type="ChEBI" id="CHEBI:57540"/>
        <dbReference type="ChEBI" id="CHEBI:57945"/>
        <dbReference type="ChEBI" id="CHEBI:78325"/>
        <dbReference type="ChEBI" id="CHEBI:78329"/>
    </reaction>
    <physiologicalReaction direction="left-to-right" evidence="12">
        <dbReference type="Rhea" id="RHEA:41597"/>
    </physiologicalReaction>
</comment>
<reference evidence="23" key="2">
    <citation type="submission" date="2020-12" db="EMBL/GenBank/DDBJ databases">
        <authorList>
            <person name="Kanost M."/>
        </authorList>
    </citation>
    <scope>NUCLEOTIDE SEQUENCE</scope>
</reference>
<dbReference type="OrthoDB" id="417891at2759"/>
<accession>A0A922D3V6</accession>
<evidence type="ECO:0000256" key="1">
    <source>
        <dbReference type="ARBA" id="ARBA00006484"/>
    </source>
</evidence>
<comment type="catalytic activity">
    <reaction evidence="14">
        <text>resolvin D1 + NAD(+) = 17-oxoresolvin D1 + NADH + H(+)</text>
        <dbReference type="Rhea" id="RHEA:50128"/>
        <dbReference type="ChEBI" id="CHEBI:15378"/>
        <dbReference type="ChEBI" id="CHEBI:57540"/>
        <dbReference type="ChEBI" id="CHEBI:57945"/>
        <dbReference type="ChEBI" id="CHEBI:132079"/>
        <dbReference type="ChEBI" id="CHEBI:132081"/>
    </reaction>
    <physiologicalReaction direction="left-to-right" evidence="14">
        <dbReference type="Rhea" id="RHEA:50129"/>
    </physiologicalReaction>
</comment>
<comment type="catalytic activity">
    <reaction evidence="18">
        <text>prostaglandin E2 + NAD(+) = 15-oxoprostaglandin E2 + NADH + H(+)</text>
        <dbReference type="Rhea" id="RHEA:11876"/>
        <dbReference type="ChEBI" id="CHEBI:15378"/>
        <dbReference type="ChEBI" id="CHEBI:57400"/>
        <dbReference type="ChEBI" id="CHEBI:57540"/>
        <dbReference type="ChEBI" id="CHEBI:57945"/>
        <dbReference type="ChEBI" id="CHEBI:606564"/>
        <dbReference type="EC" id="1.1.1.141"/>
    </reaction>
    <physiologicalReaction direction="left-to-right" evidence="18">
        <dbReference type="Rhea" id="RHEA:11877"/>
    </physiologicalReaction>
</comment>
<evidence type="ECO:0000256" key="8">
    <source>
        <dbReference type="ARBA" id="ARBA00045705"/>
    </source>
</evidence>
<dbReference type="SUPFAM" id="SSF51735">
    <property type="entry name" value="NAD(P)-binding Rossmann-fold domains"/>
    <property type="match status" value="1"/>
</dbReference>
<gene>
    <name evidence="23" type="ORF">O3G_MSEX015029</name>
</gene>
<sequence length="282" mass="30995">MRILTAVTLLLSAIFTHADERSIEGKLIAVTGGAGSICSAIAKKFLEQGARSVILIDINYRKGEEVKSRLIEEFGEGKADFIHADVTTDLVRVVEEEVPKYGLAEVLVNCAGILNEYDARNVMETNALAIIEWSDVMYELARADKGGNGCTIINMSDMNAYLDDGFVPIYSAASAATTAYTKAKGHQMNYRHSKVRMFSIHPGYTETPMTAGQMEIAEKNDDFVKYSKSWAWQTSDEVADALMGLFTVAESGGAYTIDAGKFYESPALVHRSVEYIDNILQQ</sequence>
<evidence type="ECO:0000256" key="2">
    <source>
        <dbReference type="ARBA" id="ARBA00023002"/>
    </source>
</evidence>
<protein>
    <recommendedName>
        <fullName evidence="5">15-hydroxyprostaglandin dehydrogenase [NAD(+)]</fullName>
        <ecNumber evidence="3">1.1.1.141</ecNumber>
        <ecNumber evidence="4">1.1.1.232</ecNumber>
    </recommendedName>
    <alternativeName>
        <fullName evidence="7">Eicosanoid/docosanoid dehydrogenase [NAD(+)]</fullName>
    </alternativeName>
    <alternativeName>
        <fullName evidence="6">Prostaglandin dehydrogenase 1</fullName>
    </alternativeName>
</protein>
<comment type="catalytic activity">
    <reaction evidence="11">
        <text>14-hydroxy-(4Z,7Z,10Z,12E,16Z,19Z)-docosahexaenoate + NAD(+) = 14-oxo-(4Z,7Z,10Z,12E,16Z,19Z)-docosahexaenoate + NADH + H(+)</text>
        <dbReference type="Rhea" id="RHEA:48952"/>
        <dbReference type="ChEBI" id="CHEBI:15378"/>
        <dbReference type="ChEBI" id="CHEBI:57540"/>
        <dbReference type="ChEBI" id="CHEBI:57945"/>
        <dbReference type="ChEBI" id="CHEBI:90866"/>
        <dbReference type="ChEBI" id="CHEBI:90867"/>
    </reaction>
    <physiologicalReaction direction="left-to-right" evidence="11">
        <dbReference type="Rhea" id="RHEA:48953"/>
    </physiologicalReaction>
</comment>
<dbReference type="EC" id="1.1.1.141" evidence="3"/>
<comment type="catalytic activity">
    <reaction evidence="17">
        <text>prostaglandin A1 + NAD(+) = 15-oxo-prostaglandin A1 + NADH + H(+)</text>
        <dbReference type="Rhea" id="RHEA:41263"/>
        <dbReference type="ChEBI" id="CHEBI:15378"/>
        <dbReference type="ChEBI" id="CHEBI:57398"/>
        <dbReference type="ChEBI" id="CHEBI:57540"/>
        <dbReference type="ChEBI" id="CHEBI:57945"/>
        <dbReference type="ChEBI" id="CHEBI:85072"/>
    </reaction>
    <physiologicalReaction direction="left-to-right" evidence="17">
        <dbReference type="Rhea" id="RHEA:41264"/>
    </physiologicalReaction>
</comment>
<evidence type="ECO:0000256" key="22">
    <source>
        <dbReference type="SAM" id="SignalP"/>
    </source>
</evidence>
<evidence type="ECO:0000256" key="12">
    <source>
        <dbReference type="ARBA" id="ARBA00048140"/>
    </source>
</evidence>
<evidence type="ECO:0000256" key="4">
    <source>
        <dbReference type="ARBA" id="ARBA00039060"/>
    </source>
</evidence>
<evidence type="ECO:0000256" key="11">
    <source>
        <dbReference type="ARBA" id="ARBA00048008"/>
    </source>
</evidence>
<comment type="function">
    <text evidence="8">Catalyzes the NAD-dependent dehydrogenation (oxidation) of a broad array of hydroxylated polyunsaturated fatty acids (mainly eicosanoids and docosanoids, including prostaglandins, lipoxins and resolvins), yielding their corresponding keto (oxo) metabolites. Decreases the levels of the pro-proliferative prostaglandins such as prostaglandin E2 (whose activity is increased in cancer because of an increase in the expression of cyclooxygenase 2) and generates oxo-fatty acid products that can profoundly influence cell function by abrogating pro-inflammatory cytokine expression. Converts resolvins E1, D1 and D2 to their oxo products, which represents a mode of resolvin inactivation. Resolvin E1 plays important roles during the resolution phase of acute inflammation, while resolvins D1 and D2 have a unique role in obesity-induced adipose inflammation.</text>
</comment>
<evidence type="ECO:0000256" key="9">
    <source>
        <dbReference type="ARBA" id="ARBA00047325"/>
    </source>
</evidence>
<keyword evidence="2" id="KW-0560">Oxidoreductase</keyword>
<feature type="signal peptide" evidence="22">
    <location>
        <begin position="1"/>
        <end position="18"/>
    </location>
</feature>